<evidence type="ECO:0000313" key="3">
    <source>
        <dbReference type="Proteomes" id="UP000631114"/>
    </source>
</evidence>
<gene>
    <name evidence="2" type="ORF">IFM89_002553</name>
</gene>
<dbReference type="GO" id="GO:0009694">
    <property type="term" value="P:jasmonic acid metabolic process"/>
    <property type="evidence" value="ECO:0007669"/>
    <property type="project" value="TreeGrafter"/>
</dbReference>
<organism evidence="2 3">
    <name type="scientific">Coptis chinensis</name>
    <dbReference type="NCBI Taxonomy" id="261450"/>
    <lineage>
        <taxon>Eukaryota</taxon>
        <taxon>Viridiplantae</taxon>
        <taxon>Streptophyta</taxon>
        <taxon>Embryophyta</taxon>
        <taxon>Tracheophyta</taxon>
        <taxon>Spermatophyta</taxon>
        <taxon>Magnoliopsida</taxon>
        <taxon>Ranunculales</taxon>
        <taxon>Ranunculaceae</taxon>
        <taxon>Coptidoideae</taxon>
        <taxon>Coptis</taxon>
    </lineage>
</organism>
<sequence>MVDEKVIMNKLAELETHFVLVHGIGSGGWSWFKIRALLEEAGCKVSCPDLKSAGIDPTDVNSIHTLEEYDQPLIDLLSTSENERIILVGHSAGGISLTHMIHKFPKKIHTAVFVAATMLRNGFLTDSDCKDGLPDCSELTEFMITEKAFHMCSRQDKTLASSLQKPGPMLALQNAKFEADEGVDEVRRVYVKTKQDLLLTPEQQDAMVKKWLPASSTTLDSDHCPHLSKPCELFHTLIIIAAKGIIT</sequence>
<dbReference type="InterPro" id="IPR029058">
    <property type="entry name" value="AB_hydrolase_fold"/>
</dbReference>
<dbReference type="GO" id="GO:0080032">
    <property type="term" value="F:methyl jasmonate esterase activity"/>
    <property type="evidence" value="ECO:0007669"/>
    <property type="project" value="TreeGrafter"/>
</dbReference>
<comment type="caution">
    <text evidence="2">The sequence shown here is derived from an EMBL/GenBank/DDBJ whole genome shotgun (WGS) entry which is preliminary data.</text>
</comment>
<dbReference type="Pfam" id="PF12697">
    <property type="entry name" value="Abhydrolase_6"/>
    <property type="match status" value="1"/>
</dbReference>
<dbReference type="GO" id="GO:0080031">
    <property type="term" value="F:methyl salicylate esterase activity"/>
    <property type="evidence" value="ECO:0007669"/>
    <property type="project" value="TreeGrafter"/>
</dbReference>
<evidence type="ECO:0000259" key="1">
    <source>
        <dbReference type="Pfam" id="PF12697"/>
    </source>
</evidence>
<proteinExistence type="predicted"/>
<dbReference type="GO" id="GO:0080030">
    <property type="term" value="F:methyl indole-3-acetate esterase activity"/>
    <property type="evidence" value="ECO:0007669"/>
    <property type="project" value="TreeGrafter"/>
</dbReference>
<dbReference type="OrthoDB" id="1263307at2759"/>
<feature type="domain" description="AB hydrolase-1" evidence="1">
    <location>
        <begin position="18"/>
        <end position="233"/>
    </location>
</feature>
<dbReference type="GO" id="GO:0009696">
    <property type="term" value="P:salicylic acid metabolic process"/>
    <property type="evidence" value="ECO:0007669"/>
    <property type="project" value="TreeGrafter"/>
</dbReference>
<name>A0A835HGA1_9MAGN</name>
<dbReference type="EMBL" id="JADFTS010000006">
    <property type="protein sequence ID" value="KAF9600080.1"/>
    <property type="molecule type" value="Genomic_DNA"/>
</dbReference>
<protein>
    <recommendedName>
        <fullName evidence="1">AB hydrolase-1 domain-containing protein</fullName>
    </recommendedName>
</protein>
<evidence type="ECO:0000313" key="2">
    <source>
        <dbReference type="EMBL" id="KAF9600080.1"/>
    </source>
</evidence>
<accession>A0A835HGA1</accession>
<keyword evidence="3" id="KW-1185">Reference proteome</keyword>
<dbReference type="PANTHER" id="PTHR10992:SF1032">
    <property type="entry name" value="METHYLESTERASE 17"/>
    <property type="match status" value="1"/>
</dbReference>
<dbReference type="InterPro" id="IPR045889">
    <property type="entry name" value="MES/HNL"/>
</dbReference>
<dbReference type="PANTHER" id="PTHR10992">
    <property type="entry name" value="METHYLESTERASE FAMILY MEMBER"/>
    <property type="match status" value="1"/>
</dbReference>
<dbReference type="InterPro" id="IPR000073">
    <property type="entry name" value="AB_hydrolase_1"/>
</dbReference>
<reference evidence="2 3" key="1">
    <citation type="submission" date="2020-10" db="EMBL/GenBank/DDBJ databases">
        <title>The Coptis chinensis genome and diversification of protoberbering-type alkaloids.</title>
        <authorList>
            <person name="Wang B."/>
            <person name="Shu S."/>
            <person name="Song C."/>
            <person name="Liu Y."/>
        </authorList>
    </citation>
    <scope>NUCLEOTIDE SEQUENCE [LARGE SCALE GENOMIC DNA]</scope>
    <source>
        <strain evidence="2">HL-2020</strain>
        <tissue evidence="2">Leaf</tissue>
    </source>
</reference>
<dbReference type="SUPFAM" id="SSF53474">
    <property type="entry name" value="alpha/beta-Hydrolases"/>
    <property type="match status" value="1"/>
</dbReference>
<dbReference type="Gene3D" id="3.40.50.1820">
    <property type="entry name" value="alpha/beta hydrolase"/>
    <property type="match status" value="1"/>
</dbReference>
<dbReference type="Proteomes" id="UP000631114">
    <property type="component" value="Unassembled WGS sequence"/>
</dbReference>
<dbReference type="AlphaFoldDB" id="A0A835HGA1"/>